<evidence type="ECO:0000313" key="3">
    <source>
        <dbReference type="Proteomes" id="UP000266889"/>
    </source>
</evidence>
<evidence type="ECO:0000313" key="2">
    <source>
        <dbReference type="EMBL" id="RQX10279.1"/>
    </source>
</evidence>
<keyword evidence="3" id="KW-1185">Reference proteome</keyword>
<dbReference type="InterPro" id="IPR004176">
    <property type="entry name" value="Clp_R_N"/>
</dbReference>
<keyword evidence="2" id="KW-0645">Protease</keyword>
<dbReference type="OrthoDB" id="3532497at2"/>
<dbReference type="AlphaFoldDB" id="A0A3N9XBK1"/>
<feature type="domain" description="Clp R" evidence="1">
    <location>
        <begin position="4"/>
        <end position="106"/>
    </location>
</feature>
<proteinExistence type="predicted"/>
<evidence type="ECO:0000259" key="1">
    <source>
        <dbReference type="Pfam" id="PF02861"/>
    </source>
</evidence>
<dbReference type="SUPFAM" id="SSF81923">
    <property type="entry name" value="Double Clp-N motif"/>
    <property type="match status" value="1"/>
</dbReference>
<organism evidence="2 3">
    <name type="scientific">Micromonospora arida</name>
    <dbReference type="NCBI Taxonomy" id="2203715"/>
    <lineage>
        <taxon>Bacteria</taxon>
        <taxon>Bacillati</taxon>
        <taxon>Actinomycetota</taxon>
        <taxon>Actinomycetes</taxon>
        <taxon>Micromonosporales</taxon>
        <taxon>Micromonosporaceae</taxon>
        <taxon>Micromonospora</taxon>
    </lineage>
</organism>
<dbReference type="Pfam" id="PF02861">
    <property type="entry name" value="Clp_N"/>
    <property type="match status" value="1"/>
</dbReference>
<dbReference type="EMBL" id="QGSY01000159">
    <property type="protein sequence ID" value="RQX10279.1"/>
    <property type="molecule type" value="Genomic_DNA"/>
</dbReference>
<accession>A0A3N9XBK1</accession>
<name>A0A3N9XBK1_9ACTN</name>
<dbReference type="GO" id="GO:0006508">
    <property type="term" value="P:proteolysis"/>
    <property type="evidence" value="ECO:0007669"/>
    <property type="project" value="UniProtKB-KW"/>
</dbReference>
<dbReference type="RefSeq" id="WP_124855951.1">
    <property type="nucleotide sequence ID" value="NZ_QGSY01000159.1"/>
</dbReference>
<reference evidence="2 3" key="1">
    <citation type="submission" date="2018-05" db="EMBL/GenBank/DDBJ databases">
        <title>Micromonospora from Atacama Desert.</title>
        <authorList>
            <person name="Carro L."/>
            <person name="Goodfellow M."/>
            <person name="Klenk H.-P."/>
        </authorList>
    </citation>
    <scope>NUCLEOTIDE SEQUENCE [LARGE SCALE GENOMIC DNA]</scope>
    <source>
        <strain evidence="2 3">LB32</strain>
    </source>
</reference>
<dbReference type="Proteomes" id="UP000266889">
    <property type="component" value="Unassembled WGS sequence"/>
</dbReference>
<comment type="caution">
    <text evidence="2">The sequence shown here is derived from an EMBL/GenBank/DDBJ whole genome shotgun (WGS) entry which is preliminary data.</text>
</comment>
<dbReference type="Gene3D" id="1.10.1780.10">
    <property type="entry name" value="Clp, N-terminal domain"/>
    <property type="match status" value="1"/>
</dbReference>
<gene>
    <name evidence="2" type="ORF">DLJ58_12360</name>
</gene>
<keyword evidence="2" id="KW-0378">Hydrolase</keyword>
<sequence length="157" mass="16242">MSSFDHYLNRILVAAGSEARAEGSTVIEAHHLLLAIARDGSPVLASAGLDHAAVRGALDREFERSLAAAGVRVDGGLPLATPLAEGSPQLGATAKAVLERGFAAARRKRDCRPGHVLLGVLLTPVGTVPRALELAAADRDGLAEDVRREIAGGGDDR</sequence>
<dbReference type="GO" id="GO:0008233">
    <property type="term" value="F:peptidase activity"/>
    <property type="evidence" value="ECO:0007669"/>
    <property type="project" value="UniProtKB-KW"/>
</dbReference>
<protein>
    <submittedName>
        <fullName evidence="2">Clp protease</fullName>
    </submittedName>
</protein>
<dbReference type="InterPro" id="IPR036628">
    <property type="entry name" value="Clp_N_dom_sf"/>
</dbReference>